<dbReference type="GO" id="GO:0043531">
    <property type="term" value="F:ADP binding"/>
    <property type="evidence" value="ECO:0007669"/>
    <property type="project" value="InterPro"/>
</dbReference>
<evidence type="ECO:0000259" key="3">
    <source>
        <dbReference type="PROSITE" id="PS50104"/>
    </source>
</evidence>
<dbReference type="Pfam" id="PF01582">
    <property type="entry name" value="TIR"/>
    <property type="match status" value="1"/>
</dbReference>
<dbReference type="Gene3D" id="3.40.50.10140">
    <property type="entry name" value="Toll/interleukin-1 receptor homology (TIR) domain"/>
    <property type="match status" value="2"/>
</dbReference>
<keyword evidence="2" id="KW-0611">Plant defense</keyword>
<dbReference type="InterPro" id="IPR036388">
    <property type="entry name" value="WH-like_DNA-bd_sf"/>
</dbReference>
<protein>
    <submittedName>
        <fullName evidence="5">Disease resistance RPP13-like protein 3</fullName>
    </submittedName>
</protein>
<feature type="domain" description="TIR" evidence="3">
    <location>
        <begin position="1"/>
        <end position="145"/>
    </location>
</feature>
<dbReference type="SUPFAM" id="SSF52540">
    <property type="entry name" value="P-loop containing nucleoside triphosphate hydrolases"/>
    <property type="match status" value="2"/>
</dbReference>
<organism evidence="4 5">
    <name type="scientific">Arachis duranensis</name>
    <name type="common">Wild peanut</name>
    <dbReference type="NCBI Taxonomy" id="130453"/>
    <lineage>
        <taxon>Eukaryota</taxon>
        <taxon>Viridiplantae</taxon>
        <taxon>Streptophyta</taxon>
        <taxon>Embryophyta</taxon>
        <taxon>Tracheophyta</taxon>
        <taxon>Spermatophyta</taxon>
        <taxon>Magnoliopsida</taxon>
        <taxon>eudicotyledons</taxon>
        <taxon>Gunneridae</taxon>
        <taxon>Pentapetalae</taxon>
        <taxon>rosids</taxon>
        <taxon>fabids</taxon>
        <taxon>Fabales</taxon>
        <taxon>Fabaceae</taxon>
        <taxon>Papilionoideae</taxon>
        <taxon>50 kb inversion clade</taxon>
        <taxon>dalbergioids sensu lato</taxon>
        <taxon>Dalbergieae</taxon>
        <taxon>Pterocarpus clade</taxon>
        <taxon>Arachis</taxon>
    </lineage>
</organism>
<evidence type="ECO:0000256" key="1">
    <source>
        <dbReference type="ARBA" id="ARBA00022737"/>
    </source>
</evidence>
<dbReference type="Gene3D" id="1.10.8.430">
    <property type="entry name" value="Helical domain of apoptotic protease-activating factors"/>
    <property type="match status" value="1"/>
</dbReference>
<gene>
    <name evidence="5" type="primary">LOC107486480</name>
</gene>
<evidence type="ECO:0000313" key="5">
    <source>
        <dbReference type="RefSeq" id="XP_020996911.2"/>
    </source>
</evidence>
<dbReference type="Pfam" id="PF23559">
    <property type="entry name" value="WHD_DRP"/>
    <property type="match status" value="1"/>
</dbReference>
<dbReference type="InterPro" id="IPR044974">
    <property type="entry name" value="Disease_R_plants"/>
</dbReference>
<dbReference type="InterPro" id="IPR002182">
    <property type="entry name" value="NB-ARC"/>
</dbReference>
<reference evidence="5" key="2">
    <citation type="submission" date="2025-08" db="UniProtKB">
        <authorList>
            <consortium name="RefSeq"/>
        </authorList>
    </citation>
    <scope>IDENTIFICATION</scope>
    <source>
        <tissue evidence="5">Whole plant</tissue>
    </source>
</reference>
<dbReference type="InterPro" id="IPR058922">
    <property type="entry name" value="WHD_DRP"/>
</dbReference>
<reference evidence="4" key="1">
    <citation type="journal article" date="2016" name="Nat. Genet.">
        <title>The genome sequences of Arachis duranensis and Arachis ipaensis, the diploid ancestors of cultivated peanut.</title>
        <authorList>
            <person name="Bertioli D.J."/>
            <person name="Cannon S.B."/>
            <person name="Froenicke L."/>
            <person name="Huang G."/>
            <person name="Farmer A.D."/>
            <person name="Cannon E.K."/>
            <person name="Liu X."/>
            <person name="Gao D."/>
            <person name="Clevenger J."/>
            <person name="Dash S."/>
            <person name="Ren L."/>
            <person name="Moretzsohn M.C."/>
            <person name="Shirasawa K."/>
            <person name="Huang W."/>
            <person name="Vidigal B."/>
            <person name="Abernathy B."/>
            <person name="Chu Y."/>
            <person name="Niederhuth C.E."/>
            <person name="Umale P."/>
            <person name="Araujo A.C."/>
            <person name="Kozik A."/>
            <person name="Kim K.D."/>
            <person name="Burow M.D."/>
            <person name="Varshney R.K."/>
            <person name="Wang X."/>
            <person name="Zhang X."/>
            <person name="Barkley N."/>
            <person name="Guimaraes P.M."/>
            <person name="Isobe S."/>
            <person name="Guo B."/>
            <person name="Liao B."/>
            <person name="Stalker H.T."/>
            <person name="Schmitz R.J."/>
            <person name="Scheffler B.E."/>
            <person name="Leal-Bertioli S.C."/>
            <person name="Xun X."/>
            <person name="Jackson S.A."/>
            <person name="Michelmore R."/>
            <person name="Ozias-Akins P."/>
        </authorList>
    </citation>
    <scope>NUCLEOTIDE SEQUENCE [LARGE SCALE GENOMIC DNA]</scope>
    <source>
        <strain evidence="4">cv. V14167</strain>
    </source>
</reference>
<dbReference type="PROSITE" id="PS50104">
    <property type="entry name" value="TIR"/>
    <property type="match status" value="1"/>
</dbReference>
<dbReference type="Gene3D" id="1.10.10.10">
    <property type="entry name" value="Winged helix-like DNA-binding domain superfamily/Winged helix DNA-binding domain"/>
    <property type="match status" value="1"/>
</dbReference>
<name>A0A6P5NM39_ARADU</name>
<dbReference type="KEGG" id="adu:107486480"/>
<keyword evidence="1" id="KW-0677">Repeat</keyword>
<evidence type="ECO:0000256" key="2">
    <source>
        <dbReference type="ARBA" id="ARBA00022821"/>
    </source>
</evidence>
<dbReference type="FunFam" id="3.40.50.300:FF:001091">
    <property type="entry name" value="Probable disease resistance protein At1g61300"/>
    <property type="match status" value="1"/>
</dbReference>
<dbReference type="AlphaFoldDB" id="A0A6P5NM39"/>
<dbReference type="InterPro" id="IPR027417">
    <property type="entry name" value="P-loop_NTPase"/>
</dbReference>
<dbReference type="GO" id="GO:0006952">
    <property type="term" value="P:defense response"/>
    <property type="evidence" value="ECO:0007669"/>
    <property type="project" value="UniProtKB-KW"/>
</dbReference>
<accession>A0A6P5NM39</accession>
<sequence length="706" mass="80706">MADHDAESSSSHFIYDVFLSFRGFTQYGFTDRLYHSLCERGITTFRDDENLNELVQIMKCSDKGTKRPVLPVFYQVEPSDVRHQRNQYEKDMMSHENRYCNDLNKVKEWRLALYEVCGLSGKHCAENSYESDVIMNIVEEVSAKVPPEPLYIKHPIDFGSQFEVVESLLDTKSHDTLCMLILYGDVETKKTTFAGELYNKIKHQFQAASFLDKVRIKSRGIPNGLENLQETLSSGMCVHKKPRIGSTLKGSSDIKQSLHNERVLLVLDDVDSIEQLDSLAGGSDWFGLGSRIIITTRDVNVLDKYELNGVKVMKYCIDEGEFKGMEGAKSNHEQDKDLQEDIVGFVEIFNEIVKKLKENESCTEVVSIIGMGGLGKTAHARKIYNNNEVKKLFSCCGWVTISKDYKAKDVLTSLVNGWGLSKSTEYKVLSKKEQKSKVQEYLDRKKYLIGLDDLWEPEIWDEVESLFPNNKSGNTVLITSRNDEVANYTRSKSYYPPFLDKNEGWKLFCKKVFGTQQCPPVLQPIERAMVEKCGFLPLAIVTLAGIVAKKKRLTLEWMRIMRNVILYLAKDNNRVMNVLKLSYDNLPQRLKPCFLYFAVFPEDYGIPAKQLIQLWIAEGLIQPPKSGTLSSGKLEDMAEEYLNELVDRSLVLVARKRSNGSLSVCRIHDLLRDLCILESKADNEFEICTERGMHSMDMKTFCRLSL</sequence>
<dbReference type="InterPro" id="IPR042197">
    <property type="entry name" value="Apaf_helical"/>
</dbReference>
<evidence type="ECO:0000313" key="4">
    <source>
        <dbReference type="Proteomes" id="UP000515211"/>
    </source>
</evidence>
<dbReference type="Pfam" id="PF00931">
    <property type="entry name" value="NB-ARC"/>
    <property type="match status" value="2"/>
</dbReference>
<dbReference type="SMART" id="SM00255">
    <property type="entry name" value="TIR"/>
    <property type="match status" value="1"/>
</dbReference>
<dbReference type="PRINTS" id="PR00364">
    <property type="entry name" value="DISEASERSIST"/>
</dbReference>
<dbReference type="Proteomes" id="UP000515211">
    <property type="component" value="Chromosome 4"/>
</dbReference>
<dbReference type="GO" id="GO:0007165">
    <property type="term" value="P:signal transduction"/>
    <property type="evidence" value="ECO:0007669"/>
    <property type="project" value="InterPro"/>
</dbReference>
<keyword evidence="4" id="KW-1185">Reference proteome</keyword>
<proteinExistence type="predicted"/>
<dbReference type="InterPro" id="IPR035897">
    <property type="entry name" value="Toll_tir_struct_dom_sf"/>
</dbReference>
<dbReference type="PANTHER" id="PTHR11017:SF252">
    <property type="entry name" value="RESISTANCE PROTEIN (TIR-NBS-LRR CLASS), PUTATIVE-RELATED"/>
    <property type="match status" value="1"/>
</dbReference>
<dbReference type="PANTHER" id="PTHR11017">
    <property type="entry name" value="LEUCINE-RICH REPEAT-CONTAINING PROTEIN"/>
    <property type="match status" value="1"/>
</dbReference>
<dbReference type="RefSeq" id="XP_020996911.2">
    <property type="nucleotide sequence ID" value="XM_021141252.2"/>
</dbReference>
<dbReference type="SUPFAM" id="SSF52200">
    <property type="entry name" value="Toll/Interleukin receptor TIR domain"/>
    <property type="match status" value="1"/>
</dbReference>
<dbReference type="FunFam" id="1.10.10.10:FF:000322">
    <property type="entry name" value="Probable disease resistance protein At1g63360"/>
    <property type="match status" value="1"/>
</dbReference>
<dbReference type="GeneID" id="107486480"/>
<dbReference type="InterPro" id="IPR000157">
    <property type="entry name" value="TIR_dom"/>
</dbReference>
<dbReference type="Gene3D" id="3.40.50.300">
    <property type="entry name" value="P-loop containing nucleotide triphosphate hydrolases"/>
    <property type="match status" value="2"/>
</dbReference>